<reference evidence="1 2" key="1">
    <citation type="journal article" date="2018" name="Sci. Rep.">
        <title>Genomic signatures of local adaptation to the degree of environmental predictability in rotifers.</title>
        <authorList>
            <person name="Franch-Gras L."/>
            <person name="Hahn C."/>
            <person name="Garcia-Roger E.M."/>
            <person name="Carmona M.J."/>
            <person name="Serra M."/>
            <person name="Gomez A."/>
        </authorList>
    </citation>
    <scope>NUCLEOTIDE SEQUENCE [LARGE SCALE GENOMIC DNA]</scope>
    <source>
        <strain evidence="1">HYR1</strain>
    </source>
</reference>
<gene>
    <name evidence="1" type="ORF">BpHYR1_032082</name>
</gene>
<evidence type="ECO:0000313" key="1">
    <source>
        <dbReference type="EMBL" id="RNA43989.1"/>
    </source>
</evidence>
<keyword evidence="2" id="KW-1185">Reference proteome</keyword>
<sequence>MLKESFATNSSLIQLSVLVQHIFGLYVLCLNRIYENHHEDEETKKIKNIFFLFEPLSKKNNSLLNMNLSPKKTIQSQVKFRIDLKNLKKLKSSFDLT</sequence>
<dbReference type="EMBL" id="REGN01000166">
    <property type="protein sequence ID" value="RNA43989.1"/>
    <property type="molecule type" value="Genomic_DNA"/>
</dbReference>
<name>A0A3M7T7S9_BRAPC</name>
<organism evidence="1 2">
    <name type="scientific">Brachionus plicatilis</name>
    <name type="common">Marine rotifer</name>
    <name type="synonym">Brachionus muelleri</name>
    <dbReference type="NCBI Taxonomy" id="10195"/>
    <lineage>
        <taxon>Eukaryota</taxon>
        <taxon>Metazoa</taxon>
        <taxon>Spiralia</taxon>
        <taxon>Gnathifera</taxon>
        <taxon>Rotifera</taxon>
        <taxon>Eurotatoria</taxon>
        <taxon>Monogononta</taxon>
        <taxon>Pseudotrocha</taxon>
        <taxon>Ploima</taxon>
        <taxon>Brachionidae</taxon>
        <taxon>Brachionus</taxon>
    </lineage>
</organism>
<proteinExistence type="predicted"/>
<comment type="caution">
    <text evidence="1">The sequence shown here is derived from an EMBL/GenBank/DDBJ whole genome shotgun (WGS) entry which is preliminary data.</text>
</comment>
<protein>
    <submittedName>
        <fullName evidence="1">Uncharacterized protein</fullName>
    </submittedName>
</protein>
<dbReference type="AlphaFoldDB" id="A0A3M7T7S9"/>
<evidence type="ECO:0000313" key="2">
    <source>
        <dbReference type="Proteomes" id="UP000276133"/>
    </source>
</evidence>
<dbReference type="Proteomes" id="UP000276133">
    <property type="component" value="Unassembled WGS sequence"/>
</dbReference>
<accession>A0A3M7T7S9</accession>